<dbReference type="AlphaFoldDB" id="A0A5B7H8I5"/>
<gene>
    <name evidence="1" type="ORF">E2C01_059705</name>
</gene>
<comment type="caution">
    <text evidence="1">The sequence shown here is derived from an EMBL/GenBank/DDBJ whole genome shotgun (WGS) entry which is preliminary data.</text>
</comment>
<name>A0A5B7H8I5_PORTR</name>
<accession>A0A5B7H8I5</accession>
<proteinExistence type="predicted"/>
<reference evidence="1 2" key="1">
    <citation type="submission" date="2019-05" db="EMBL/GenBank/DDBJ databases">
        <title>Another draft genome of Portunus trituberculatus and its Hox gene families provides insights of decapod evolution.</title>
        <authorList>
            <person name="Jeong J.-H."/>
            <person name="Song I."/>
            <person name="Kim S."/>
            <person name="Choi T."/>
            <person name="Kim D."/>
            <person name="Ryu S."/>
            <person name="Kim W."/>
        </authorList>
    </citation>
    <scope>NUCLEOTIDE SEQUENCE [LARGE SCALE GENOMIC DNA]</scope>
    <source>
        <tissue evidence="1">Muscle</tissue>
    </source>
</reference>
<organism evidence="1 2">
    <name type="scientific">Portunus trituberculatus</name>
    <name type="common">Swimming crab</name>
    <name type="synonym">Neptunus trituberculatus</name>
    <dbReference type="NCBI Taxonomy" id="210409"/>
    <lineage>
        <taxon>Eukaryota</taxon>
        <taxon>Metazoa</taxon>
        <taxon>Ecdysozoa</taxon>
        <taxon>Arthropoda</taxon>
        <taxon>Crustacea</taxon>
        <taxon>Multicrustacea</taxon>
        <taxon>Malacostraca</taxon>
        <taxon>Eumalacostraca</taxon>
        <taxon>Eucarida</taxon>
        <taxon>Decapoda</taxon>
        <taxon>Pleocyemata</taxon>
        <taxon>Brachyura</taxon>
        <taxon>Eubrachyura</taxon>
        <taxon>Portunoidea</taxon>
        <taxon>Portunidae</taxon>
        <taxon>Portuninae</taxon>
        <taxon>Portunus</taxon>
    </lineage>
</organism>
<evidence type="ECO:0000313" key="2">
    <source>
        <dbReference type="Proteomes" id="UP000324222"/>
    </source>
</evidence>
<evidence type="ECO:0000313" key="1">
    <source>
        <dbReference type="EMBL" id="MPC65567.1"/>
    </source>
</evidence>
<dbReference type="Proteomes" id="UP000324222">
    <property type="component" value="Unassembled WGS sequence"/>
</dbReference>
<protein>
    <submittedName>
        <fullName evidence="1">Uncharacterized protein</fullName>
    </submittedName>
</protein>
<dbReference type="EMBL" id="VSRR010023521">
    <property type="protein sequence ID" value="MPC65567.1"/>
    <property type="molecule type" value="Genomic_DNA"/>
</dbReference>
<sequence length="93" mass="10218">MGLCGPTGVVLPGQDGTTPASMASSFIPFPLGNLDRYFRWSSGLRPSSLRPDPGRGMVVRMTKMNLHNSYLEYYDTGGQLAHQVASSFKRHRS</sequence>
<keyword evidence="2" id="KW-1185">Reference proteome</keyword>